<evidence type="ECO:0000313" key="2">
    <source>
        <dbReference type="Proteomes" id="UP000799755"/>
    </source>
</evidence>
<gene>
    <name evidence="1" type="ORF">BDR25DRAFT_279040</name>
</gene>
<protein>
    <submittedName>
        <fullName evidence="1">Uncharacterized protein</fullName>
    </submittedName>
</protein>
<name>A0ACB6R775_9PLEO</name>
<keyword evidence="2" id="KW-1185">Reference proteome</keyword>
<dbReference type="Proteomes" id="UP000799755">
    <property type="component" value="Unassembled WGS sequence"/>
</dbReference>
<evidence type="ECO:0000313" key="1">
    <source>
        <dbReference type="EMBL" id="KAF2475104.1"/>
    </source>
</evidence>
<reference evidence="1" key="1">
    <citation type="journal article" date="2020" name="Stud. Mycol.">
        <title>101 Dothideomycetes genomes: a test case for predicting lifestyles and emergence of pathogens.</title>
        <authorList>
            <person name="Haridas S."/>
            <person name="Albert R."/>
            <person name="Binder M."/>
            <person name="Bloem J."/>
            <person name="Labutti K."/>
            <person name="Salamov A."/>
            <person name="Andreopoulos B."/>
            <person name="Baker S."/>
            <person name="Barry K."/>
            <person name="Bills G."/>
            <person name="Bluhm B."/>
            <person name="Cannon C."/>
            <person name="Castanera R."/>
            <person name="Culley D."/>
            <person name="Daum C."/>
            <person name="Ezra D."/>
            <person name="Gonzalez J."/>
            <person name="Henrissat B."/>
            <person name="Kuo A."/>
            <person name="Liang C."/>
            <person name="Lipzen A."/>
            <person name="Lutzoni F."/>
            <person name="Magnuson J."/>
            <person name="Mondo S."/>
            <person name="Nolan M."/>
            <person name="Ohm R."/>
            <person name="Pangilinan J."/>
            <person name="Park H.-J."/>
            <person name="Ramirez L."/>
            <person name="Alfaro M."/>
            <person name="Sun H."/>
            <person name="Tritt A."/>
            <person name="Yoshinaga Y."/>
            <person name="Zwiers L.-H."/>
            <person name="Turgeon B."/>
            <person name="Goodwin S."/>
            <person name="Spatafora J."/>
            <person name="Crous P."/>
            <person name="Grigoriev I."/>
        </authorList>
    </citation>
    <scope>NUCLEOTIDE SEQUENCE</scope>
    <source>
        <strain evidence="1">ATCC 200398</strain>
    </source>
</reference>
<accession>A0ACB6R775</accession>
<organism evidence="1 2">
    <name type="scientific">Lindgomyces ingoldianus</name>
    <dbReference type="NCBI Taxonomy" id="673940"/>
    <lineage>
        <taxon>Eukaryota</taxon>
        <taxon>Fungi</taxon>
        <taxon>Dikarya</taxon>
        <taxon>Ascomycota</taxon>
        <taxon>Pezizomycotina</taxon>
        <taxon>Dothideomycetes</taxon>
        <taxon>Pleosporomycetidae</taxon>
        <taxon>Pleosporales</taxon>
        <taxon>Lindgomycetaceae</taxon>
        <taxon>Lindgomyces</taxon>
    </lineage>
</organism>
<sequence length="234" mass="26341">MPRKKSAVPHATRVRENQRRSRARRKELIEDLQKRLREYEKREIQATMLVQLAARKVAWENTQLRGLLATKGVFGEDIEQFLHGKEPPELASNHTVFRDTLQGGLNFSAHERQNISPLNNDSPISRIPHLNEGMDNSTEPHDSNANLDIENDTESEQHGLLPPVSGCSCPVAATQTFSGQENLMLEMSCETAAIIIAGMRGHGDEEQARLELGCSRGRQCNVKNIKVLQVMERE</sequence>
<comment type="caution">
    <text evidence="1">The sequence shown here is derived from an EMBL/GenBank/DDBJ whole genome shotgun (WGS) entry which is preliminary data.</text>
</comment>
<dbReference type="EMBL" id="MU003496">
    <property type="protein sequence ID" value="KAF2475104.1"/>
    <property type="molecule type" value="Genomic_DNA"/>
</dbReference>
<proteinExistence type="predicted"/>